<dbReference type="Gene3D" id="3.80.10.10">
    <property type="entry name" value="Ribonuclease Inhibitor"/>
    <property type="match status" value="1"/>
</dbReference>
<gene>
    <name evidence="2" type="ORF">EGYM00163_LOCUS50049</name>
</gene>
<dbReference type="InterPro" id="IPR001611">
    <property type="entry name" value="Leu-rich_rpt"/>
</dbReference>
<dbReference type="Pfam" id="PF13516">
    <property type="entry name" value="LRR_6"/>
    <property type="match status" value="2"/>
</dbReference>
<evidence type="ECO:0000256" key="1">
    <source>
        <dbReference type="ARBA" id="ARBA00022737"/>
    </source>
</evidence>
<dbReference type="PANTHER" id="PTHR24111">
    <property type="entry name" value="LEUCINE-RICH REPEAT-CONTAINING PROTEIN 34"/>
    <property type="match status" value="1"/>
</dbReference>
<dbReference type="EMBL" id="HBJA01145640">
    <property type="protein sequence ID" value="CAE0838677.1"/>
    <property type="molecule type" value="Transcribed_RNA"/>
</dbReference>
<evidence type="ECO:0000313" key="2">
    <source>
        <dbReference type="EMBL" id="CAE0838677.1"/>
    </source>
</evidence>
<accession>A0A7S4LMJ7</accession>
<protein>
    <submittedName>
        <fullName evidence="2">Uncharacterized protein</fullName>
    </submittedName>
</protein>
<dbReference type="SUPFAM" id="SSF52047">
    <property type="entry name" value="RNI-like"/>
    <property type="match status" value="1"/>
</dbReference>
<organism evidence="2">
    <name type="scientific">Eutreptiella gymnastica</name>
    <dbReference type="NCBI Taxonomy" id="73025"/>
    <lineage>
        <taxon>Eukaryota</taxon>
        <taxon>Discoba</taxon>
        <taxon>Euglenozoa</taxon>
        <taxon>Euglenida</taxon>
        <taxon>Spirocuta</taxon>
        <taxon>Euglenophyceae</taxon>
        <taxon>Eutreptiales</taxon>
        <taxon>Eutreptiaceae</taxon>
        <taxon>Eutreptiella</taxon>
    </lineage>
</organism>
<proteinExistence type="predicted"/>
<name>A0A7S4LMJ7_9EUGL</name>
<dbReference type="InterPro" id="IPR032675">
    <property type="entry name" value="LRR_dom_sf"/>
</dbReference>
<sequence length="147" mass="15601">MSIPNLEADIAALMASGERVSLADQGIGVEGAKQVADLLKDNATVTELDLKLNDIGDAGATCIFRALKANSSVVMLRLPNNNITSTCLPGIEDMFAENMTLQTLTLTGNAIEDDLEAMDNIETFLVRNLGILAADEDDDTYDPLPSG</sequence>
<dbReference type="AlphaFoldDB" id="A0A7S4LMJ7"/>
<dbReference type="InterPro" id="IPR052201">
    <property type="entry name" value="LRR-containing_regulator"/>
</dbReference>
<dbReference type="PANTHER" id="PTHR24111:SF0">
    <property type="entry name" value="LEUCINE-RICH REPEAT-CONTAINING PROTEIN"/>
    <property type="match status" value="1"/>
</dbReference>
<reference evidence="2" key="1">
    <citation type="submission" date="2021-01" db="EMBL/GenBank/DDBJ databases">
        <authorList>
            <person name="Corre E."/>
            <person name="Pelletier E."/>
            <person name="Niang G."/>
            <person name="Scheremetjew M."/>
            <person name="Finn R."/>
            <person name="Kale V."/>
            <person name="Holt S."/>
            <person name="Cochrane G."/>
            <person name="Meng A."/>
            <person name="Brown T."/>
            <person name="Cohen L."/>
        </authorList>
    </citation>
    <scope>NUCLEOTIDE SEQUENCE</scope>
    <source>
        <strain evidence="2">CCMP1594</strain>
    </source>
</reference>
<keyword evidence="1" id="KW-0677">Repeat</keyword>